<name>A0A1Q6SIR3_9FIRM</name>
<proteinExistence type="inferred from homology"/>
<comment type="function">
    <text evidence="1 9">The alpha subunit is responsible for the aldol cleavage of indoleglycerol phosphate to indole and glyceraldehyde 3-phosphate.</text>
</comment>
<evidence type="ECO:0000313" key="11">
    <source>
        <dbReference type="EMBL" id="MVQ44562.1"/>
    </source>
</evidence>
<evidence type="ECO:0000256" key="2">
    <source>
        <dbReference type="ARBA" id="ARBA00004733"/>
    </source>
</evidence>
<evidence type="ECO:0000256" key="4">
    <source>
        <dbReference type="ARBA" id="ARBA00022605"/>
    </source>
</evidence>
<keyword evidence="6 9" id="KW-0057">Aromatic amino acid biosynthesis</keyword>
<reference evidence="12 13" key="1">
    <citation type="submission" date="2018-08" db="EMBL/GenBank/DDBJ databases">
        <title>A genome reference for cultivated species of the human gut microbiota.</title>
        <authorList>
            <person name="Zou Y."/>
            <person name="Xue W."/>
            <person name="Luo G."/>
        </authorList>
    </citation>
    <scope>NUCLEOTIDE SEQUENCE [LARGE SCALE GENOMIC DNA]</scope>
    <source>
        <strain evidence="12 13">AM43-11</strain>
    </source>
</reference>
<evidence type="ECO:0000256" key="3">
    <source>
        <dbReference type="ARBA" id="ARBA00011270"/>
    </source>
</evidence>
<keyword evidence="5 9" id="KW-0822">Tryptophan biosynthesis</keyword>
<evidence type="ECO:0000256" key="6">
    <source>
        <dbReference type="ARBA" id="ARBA00023141"/>
    </source>
</evidence>
<dbReference type="EMBL" id="QSFP01000006">
    <property type="protein sequence ID" value="RHA67895.1"/>
    <property type="molecule type" value="Genomic_DNA"/>
</dbReference>
<evidence type="ECO:0000313" key="12">
    <source>
        <dbReference type="EMBL" id="RHA67895.1"/>
    </source>
</evidence>
<dbReference type="PROSITE" id="PS00167">
    <property type="entry name" value="TRP_SYNTHASE_ALPHA"/>
    <property type="match status" value="1"/>
</dbReference>
<organism evidence="11 14">
    <name type="scientific">Roseburia intestinalis</name>
    <dbReference type="NCBI Taxonomy" id="166486"/>
    <lineage>
        <taxon>Bacteria</taxon>
        <taxon>Bacillati</taxon>
        <taxon>Bacillota</taxon>
        <taxon>Clostridia</taxon>
        <taxon>Lachnospirales</taxon>
        <taxon>Lachnospiraceae</taxon>
        <taxon>Roseburia</taxon>
    </lineage>
</organism>
<protein>
    <recommendedName>
        <fullName evidence="9">Tryptophan synthase alpha chain</fullName>
        <ecNumber evidence="9">4.2.1.20</ecNumber>
    </recommendedName>
</protein>
<dbReference type="AlphaFoldDB" id="A0A1Q6SIR3"/>
<dbReference type="GO" id="GO:0004834">
    <property type="term" value="F:tryptophan synthase activity"/>
    <property type="evidence" value="ECO:0007669"/>
    <property type="project" value="UniProtKB-UniRule"/>
</dbReference>
<dbReference type="Gene3D" id="3.20.20.70">
    <property type="entry name" value="Aldolase class I"/>
    <property type="match status" value="1"/>
</dbReference>
<dbReference type="Proteomes" id="UP000479531">
    <property type="component" value="Unassembled WGS sequence"/>
</dbReference>
<dbReference type="InterPro" id="IPR013785">
    <property type="entry name" value="Aldolase_TIM"/>
</dbReference>
<comment type="caution">
    <text evidence="11">The sequence shown here is derived from an EMBL/GenBank/DDBJ whole genome shotgun (WGS) entry which is preliminary data.</text>
</comment>
<dbReference type="EC" id="4.2.1.20" evidence="9"/>
<evidence type="ECO:0000256" key="9">
    <source>
        <dbReference type="HAMAP-Rule" id="MF_00131"/>
    </source>
</evidence>
<dbReference type="UniPathway" id="UPA00035">
    <property type="reaction ID" value="UER00044"/>
</dbReference>
<dbReference type="NCBIfam" id="TIGR00262">
    <property type="entry name" value="trpA"/>
    <property type="match status" value="1"/>
</dbReference>
<dbReference type="Pfam" id="PF00290">
    <property type="entry name" value="Trp_syntA"/>
    <property type="match status" value="1"/>
</dbReference>
<evidence type="ECO:0000256" key="10">
    <source>
        <dbReference type="RuleBase" id="RU003662"/>
    </source>
</evidence>
<dbReference type="InterPro" id="IPR002028">
    <property type="entry name" value="Trp_synthase_suA"/>
</dbReference>
<dbReference type="HAMAP" id="MF_00131">
    <property type="entry name" value="Trp_synth_alpha"/>
    <property type="match status" value="1"/>
</dbReference>
<dbReference type="PANTHER" id="PTHR43406">
    <property type="entry name" value="TRYPTOPHAN SYNTHASE, ALPHA CHAIN"/>
    <property type="match status" value="1"/>
</dbReference>
<dbReference type="GO" id="GO:0005829">
    <property type="term" value="C:cytosol"/>
    <property type="evidence" value="ECO:0007669"/>
    <property type="project" value="TreeGrafter"/>
</dbReference>
<evidence type="ECO:0000256" key="1">
    <source>
        <dbReference type="ARBA" id="ARBA00003365"/>
    </source>
</evidence>
<keyword evidence="4 9" id="KW-0028">Amino-acid biosynthesis</keyword>
<comment type="catalytic activity">
    <reaction evidence="8 9">
        <text>(1S,2R)-1-C-(indol-3-yl)glycerol 3-phosphate + L-serine = D-glyceraldehyde 3-phosphate + L-tryptophan + H2O</text>
        <dbReference type="Rhea" id="RHEA:10532"/>
        <dbReference type="ChEBI" id="CHEBI:15377"/>
        <dbReference type="ChEBI" id="CHEBI:33384"/>
        <dbReference type="ChEBI" id="CHEBI:57912"/>
        <dbReference type="ChEBI" id="CHEBI:58866"/>
        <dbReference type="ChEBI" id="CHEBI:59776"/>
        <dbReference type="EC" id="4.2.1.20"/>
    </reaction>
</comment>
<dbReference type="InterPro" id="IPR011060">
    <property type="entry name" value="RibuloseP-bd_barrel"/>
</dbReference>
<comment type="pathway">
    <text evidence="2 9">Amino-acid biosynthesis; L-tryptophan biosynthesis; L-tryptophan from chorismate: step 5/5.</text>
</comment>
<dbReference type="Proteomes" id="UP000284465">
    <property type="component" value="Unassembled WGS sequence"/>
</dbReference>
<dbReference type="CDD" id="cd04724">
    <property type="entry name" value="Tryptophan_synthase_alpha"/>
    <property type="match status" value="1"/>
</dbReference>
<evidence type="ECO:0000256" key="5">
    <source>
        <dbReference type="ARBA" id="ARBA00022822"/>
    </source>
</evidence>
<accession>A0A1Q6SIR3</accession>
<sequence>MNRIEAKMKALQEKGEKAFITYITAGLPDLEGTKKLLKAQEEAGLDVVELGIPFSDPVADGPVIQDASYKAICNGINLKKVFVTVEELRKEGSELPIVFMMYYNTILHYGVEAFVKKCNEVGVDGLIIPDLPLEEQEEITKYLNQDETTILIQLVSPVSGDRIPKILDGAKGFVYCVSSMGVTGQGADFHKEVLSYLKSVKAVAKIPVMMGFGIRTAEDVKPMKDTIDGAIVGSHFIRLMEENDYSTKVAAEYCSTFKKELNQL</sequence>
<keyword evidence="7 9" id="KW-0456">Lyase</keyword>
<comment type="subunit">
    <text evidence="3 9">Tetramer of two alpha and two beta chains.</text>
</comment>
<evidence type="ECO:0000256" key="7">
    <source>
        <dbReference type="ARBA" id="ARBA00023239"/>
    </source>
</evidence>
<evidence type="ECO:0000313" key="13">
    <source>
        <dbReference type="Proteomes" id="UP000284465"/>
    </source>
</evidence>
<dbReference type="FunFam" id="3.20.20.70:FF:000037">
    <property type="entry name" value="Tryptophan synthase alpha chain"/>
    <property type="match status" value="1"/>
</dbReference>
<reference evidence="11 14" key="2">
    <citation type="submission" date="2019-10" db="EMBL/GenBank/DDBJ databases">
        <title>Roseburia spp. ameliorate alcoholic fatty liver via restoration of gut barrier function.</title>
        <authorList>
            <person name="Seo B."/>
            <person name="Ko G."/>
        </authorList>
    </citation>
    <scope>NUCLEOTIDE SEQUENCE [LARGE SCALE GENOMIC DNA]</scope>
    <source>
        <strain evidence="11 14">SNUG30017</strain>
    </source>
</reference>
<comment type="similarity">
    <text evidence="9 10">Belongs to the TrpA family.</text>
</comment>
<feature type="active site" description="Proton acceptor" evidence="9">
    <location>
        <position position="60"/>
    </location>
</feature>
<evidence type="ECO:0000313" key="14">
    <source>
        <dbReference type="Proteomes" id="UP000479531"/>
    </source>
</evidence>
<evidence type="ECO:0000256" key="8">
    <source>
        <dbReference type="ARBA" id="ARBA00049047"/>
    </source>
</evidence>
<dbReference type="EMBL" id="WGGT01000002">
    <property type="protein sequence ID" value="MVQ44562.1"/>
    <property type="molecule type" value="Genomic_DNA"/>
</dbReference>
<gene>
    <name evidence="9" type="primary">trpA</name>
    <name evidence="12" type="ORF">DW927_06995</name>
    <name evidence="11" type="ORF">GCK47_02265</name>
</gene>
<dbReference type="PANTHER" id="PTHR43406:SF1">
    <property type="entry name" value="TRYPTOPHAN SYNTHASE ALPHA CHAIN, CHLOROPLASTIC"/>
    <property type="match status" value="1"/>
</dbReference>
<feature type="active site" description="Proton acceptor" evidence="9">
    <location>
        <position position="49"/>
    </location>
</feature>
<dbReference type="SUPFAM" id="SSF51366">
    <property type="entry name" value="Ribulose-phoshate binding barrel"/>
    <property type="match status" value="1"/>
</dbReference>
<dbReference type="InterPro" id="IPR018204">
    <property type="entry name" value="Trp_synthase_alpha_AS"/>
</dbReference>
<dbReference type="RefSeq" id="WP_118590843.1">
    <property type="nucleotide sequence ID" value="NZ_QSFP01000006.1"/>
</dbReference>